<dbReference type="GO" id="GO:0008270">
    <property type="term" value="F:zinc ion binding"/>
    <property type="evidence" value="ECO:0007669"/>
    <property type="project" value="UniProtKB-KW"/>
</dbReference>
<feature type="region of interest" description="Disordered" evidence="7">
    <location>
        <begin position="1362"/>
        <end position="1421"/>
    </location>
</feature>
<dbReference type="GO" id="GO:0016239">
    <property type="term" value="P:positive regulation of macroautophagy"/>
    <property type="evidence" value="ECO:0007669"/>
    <property type="project" value="TreeGrafter"/>
</dbReference>
<feature type="region of interest" description="Disordered" evidence="7">
    <location>
        <begin position="480"/>
        <end position="499"/>
    </location>
</feature>
<evidence type="ECO:0000313" key="8">
    <source>
        <dbReference type="EMBL" id="PGH35871.1"/>
    </source>
</evidence>
<feature type="compositionally biased region" description="Gly residues" evidence="7">
    <location>
        <begin position="1384"/>
        <end position="1400"/>
    </location>
</feature>
<gene>
    <name evidence="8" type="ORF">GX50_01329</name>
</gene>
<feature type="region of interest" description="Disordered" evidence="7">
    <location>
        <begin position="1269"/>
        <end position="1288"/>
    </location>
</feature>
<dbReference type="Gene3D" id="2.130.10.10">
    <property type="entry name" value="YVTN repeat-like/Quinoprotein amine dehydrogenase"/>
    <property type="match status" value="2"/>
</dbReference>
<evidence type="ECO:0000256" key="4">
    <source>
        <dbReference type="ARBA" id="ARBA00022771"/>
    </source>
</evidence>
<dbReference type="InterPro" id="IPR015943">
    <property type="entry name" value="WD40/YVTN_repeat-like_dom_sf"/>
</dbReference>
<dbReference type="VEuPathDB" id="FungiDB:EMCG_00620"/>
<feature type="region of interest" description="Disordered" evidence="7">
    <location>
        <begin position="1187"/>
        <end position="1207"/>
    </location>
</feature>
<feature type="compositionally biased region" description="Basic and acidic residues" evidence="7">
    <location>
        <begin position="638"/>
        <end position="657"/>
    </location>
</feature>
<organism evidence="8 9">
    <name type="scientific">[Emmonsia] crescens</name>
    <dbReference type="NCBI Taxonomy" id="73230"/>
    <lineage>
        <taxon>Eukaryota</taxon>
        <taxon>Fungi</taxon>
        <taxon>Dikarya</taxon>
        <taxon>Ascomycota</taxon>
        <taxon>Pezizomycotina</taxon>
        <taxon>Eurotiomycetes</taxon>
        <taxon>Eurotiomycetidae</taxon>
        <taxon>Onygenales</taxon>
        <taxon>Ajellomycetaceae</taxon>
        <taxon>Emergomyces</taxon>
    </lineage>
</organism>
<feature type="region of interest" description="Disordered" evidence="7">
    <location>
        <begin position="687"/>
        <end position="791"/>
    </location>
</feature>
<dbReference type="GO" id="GO:1904263">
    <property type="term" value="P:positive regulation of TORC1 signaling"/>
    <property type="evidence" value="ECO:0007669"/>
    <property type="project" value="TreeGrafter"/>
</dbReference>
<evidence type="ECO:0000313" key="9">
    <source>
        <dbReference type="Proteomes" id="UP000226031"/>
    </source>
</evidence>
<dbReference type="PANTHER" id="PTHR46200:SF1">
    <property type="entry name" value="GATOR COMPLEX PROTEIN WDR24"/>
    <property type="match status" value="1"/>
</dbReference>
<protein>
    <submittedName>
        <fullName evidence="8">Uncharacterized protein</fullName>
    </submittedName>
</protein>
<dbReference type="SUPFAM" id="SSF50978">
    <property type="entry name" value="WD40 repeat-like"/>
    <property type="match status" value="1"/>
</dbReference>
<sequence length="1421" mass="156748">MSEFHQSQSHSGAAAPSSALHPPIPPPPPPAPSLSSQRYTNRATSAFARFAHPFIYGSRPPSPQPSVPPEAPVVIHPLHPIARPSPSQTVALNTKVHIAALDISPQRTHAIVAGRGILKTIRVAPDSCAEEFDLREAILSYHSDRHVSAGALSAKHKDQLAAKDVKWSHGEYDRIIATAAANGRIVIYDLNRPGLELGRLQEHNRQVHKLAFNPHRGAWLLSGSQDATIRMWDLRMVSGERGSMSFGSKIRFNGHSEAVRDIRWSPVDGVEFATATDSGAIHRWDVRKDNAPLMKINAHEKACFSIDWHPHGKHVVSGSTDKQVKVWDFSTTDRRQKPCFQFRAPQAVHNVRWRPPSWALENQEVANWQSTQIVTCYDHEDPRIHIWDLRRPHIPFKEIDRYSRPPTDLLWHSSELLWTVDGDGIFTQTDIKFAPQVIQRRKPCSVAWGPNGDIIAMNHKRPSRRGLNMSLGPAEFLGIKAGKPSSGEKGTASLSMTDDGLDESALSSLRRRTNKNAYARGSKSLSGTPPMSEDSPAVISLEKAMAHSGVFEPSQIGAIGNISGATFDPETFRYLAKHYSPLMESSDCKDSSSNLLESLQMSFDNNADRAEDVSLYRLAQTWRIIQYAVAQELKARAERRASAPGEKIESTKPKVSEDENALDRSQTLEEPIPDKLKSRLFKGVIETEGPARAPTDHESTSNMTTPLAKPLPDSPRIEKSNGDSSQGSDSDREFDNIQPLPPSVLSSNGRGALKQNHSSDGSDIELERFSNNEQRRSTVVRVQGSPRSLSPDRMFRRELTLADLFTEGRSAPRAITGRANWRLHDLHAYENRDLEEEDYDQKVEEKRAALRDYKTFPKRVLSLDPPSHDHIKTRPPASYTRHDSAESFLMFSASTDSSQRTKSVSESYSPHTKPEETSQKDSGDWAAAAGSSLGRINELEIGSPPKSALEKVNNTHSSEDLSLVGSPSESNTVDLERPLSPLPFLAETSVVRDRSRRQTRQSSLSPRRPTIDHRDHPTLCPSRSSEEDGIGLPLLPDQADNQPWSTSNIIKEAVKHYCSSSLVDIQSAAHMLHKMHLLFSSCEKILPYEERELIFKSYNEQLLRQGMFVEAAELRLLCVPIYPSVYDYAQQDTFINVYCFECKKPYENPTRDNQRCHRCDTLQPPCTICMSQDPPMEWTLQSSVSPILSTSSDRSSQDGNSSAGGGYVHGDTTDDYIAYRPHGTALWAWCQGCGHGGHAACQTTWLKDISISEGGCATPGCLHDCGPGPRREQNRASHVEESKRVRDSLSGRKTSLSFAKRDSWTAGESKAVERVRGMLGISTTTATTSSATNAVATAGPSVATAGSGTGPTALMSPKKVRLVTPSEQGDQQQQQQQHQNVKGLGIGSGSGSGTGTGTGTGTQPSYHRHSISETPVTTKQP</sequence>
<name>A0A2B7ZR61_9EURO</name>
<dbReference type="PROSITE" id="PS00678">
    <property type="entry name" value="WD_REPEATS_1"/>
    <property type="match status" value="2"/>
</dbReference>
<dbReference type="PANTHER" id="PTHR46200">
    <property type="entry name" value="GATOR COMPLEX PROTEIN WDR24"/>
    <property type="match status" value="1"/>
</dbReference>
<evidence type="ECO:0000256" key="5">
    <source>
        <dbReference type="ARBA" id="ARBA00022833"/>
    </source>
</evidence>
<evidence type="ECO:0000256" key="6">
    <source>
        <dbReference type="PROSITE-ProRule" id="PRU00221"/>
    </source>
</evidence>
<keyword evidence="2" id="KW-0479">Metal-binding</keyword>
<evidence type="ECO:0000256" key="7">
    <source>
        <dbReference type="SAM" id="MobiDB-lite"/>
    </source>
</evidence>
<feature type="compositionally biased region" description="Polar residues" evidence="7">
    <location>
        <begin position="1412"/>
        <end position="1421"/>
    </location>
</feature>
<feature type="compositionally biased region" description="Low complexity" evidence="7">
    <location>
        <begin position="1"/>
        <end position="21"/>
    </location>
</feature>
<keyword evidence="4" id="KW-0863">Zinc-finger</keyword>
<feature type="repeat" description="WD" evidence="6">
    <location>
        <begin position="252"/>
        <end position="294"/>
    </location>
</feature>
<dbReference type="GO" id="GO:0005829">
    <property type="term" value="C:cytosol"/>
    <property type="evidence" value="ECO:0007669"/>
    <property type="project" value="TreeGrafter"/>
</dbReference>
<evidence type="ECO:0000256" key="1">
    <source>
        <dbReference type="ARBA" id="ARBA00022574"/>
    </source>
</evidence>
<keyword evidence="5" id="KW-0862">Zinc</keyword>
<feature type="compositionally biased region" description="Low complexity" evidence="7">
    <location>
        <begin position="1189"/>
        <end position="1201"/>
    </location>
</feature>
<keyword evidence="9" id="KW-1185">Reference proteome</keyword>
<dbReference type="GO" id="GO:0005774">
    <property type="term" value="C:vacuolar membrane"/>
    <property type="evidence" value="ECO:0007669"/>
    <property type="project" value="TreeGrafter"/>
</dbReference>
<dbReference type="Proteomes" id="UP000226031">
    <property type="component" value="Unassembled WGS sequence"/>
</dbReference>
<feature type="compositionally biased region" description="Polar residues" evidence="7">
    <location>
        <begin position="744"/>
        <end position="761"/>
    </location>
</feature>
<dbReference type="InterPro" id="IPR036322">
    <property type="entry name" value="WD40_repeat_dom_sf"/>
</dbReference>
<feature type="region of interest" description="Disordered" evidence="7">
    <location>
        <begin position="943"/>
        <end position="1039"/>
    </location>
</feature>
<keyword evidence="1 6" id="KW-0853">WD repeat</keyword>
<keyword evidence="3" id="KW-0677">Repeat</keyword>
<dbReference type="InterPro" id="IPR019775">
    <property type="entry name" value="WD40_repeat_CS"/>
</dbReference>
<feature type="repeat" description="WD" evidence="6">
    <location>
        <begin position="200"/>
        <end position="235"/>
    </location>
</feature>
<dbReference type="EMBL" id="PDND01000015">
    <property type="protein sequence ID" value="PGH35871.1"/>
    <property type="molecule type" value="Genomic_DNA"/>
</dbReference>
<feature type="compositionally biased region" description="Basic and acidic residues" evidence="7">
    <location>
        <begin position="765"/>
        <end position="776"/>
    </location>
</feature>
<feature type="region of interest" description="Disordered" evidence="7">
    <location>
        <begin position="1"/>
        <end position="39"/>
    </location>
</feature>
<dbReference type="GO" id="GO:0061700">
    <property type="term" value="C:GATOR2 complex"/>
    <property type="evidence" value="ECO:0007669"/>
    <property type="project" value="TreeGrafter"/>
</dbReference>
<feature type="region of interest" description="Disordered" evidence="7">
    <location>
        <begin position="892"/>
        <end position="926"/>
    </location>
</feature>
<evidence type="ECO:0000256" key="2">
    <source>
        <dbReference type="ARBA" id="ARBA00022723"/>
    </source>
</evidence>
<feature type="compositionally biased region" description="Pro residues" evidence="7">
    <location>
        <begin position="22"/>
        <end position="32"/>
    </location>
</feature>
<proteinExistence type="predicted"/>
<feature type="compositionally biased region" description="Basic and acidic residues" evidence="7">
    <location>
        <begin position="912"/>
        <end position="923"/>
    </location>
</feature>
<feature type="region of interest" description="Disordered" evidence="7">
    <location>
        <begin position="860"/>
        <end position="880"/>
    </location>
</feature>
<evidence type="ECO:0000256" key="3">
    <source>
        <dbReference type="ARBA" id="ARBA00022737"/>
    </source>
</evidence>
<dbReference type="InterPro" id="IPR037590">
    <property type="entry name" value="WDR24"/>
</dbReference>
<dbReference type="PROSITE" id="PS50082">
    <property type="entry name" value="WD_REPEATS_2"/>
    <property type="match status" value="3"/>
</dbReference>
<dbReference type="STRING" id="73230.A0A2B7ZR61"/>
<feature type="compositionally biased region" description="Low complexity" evidence="7">
    <location>
        <begin position="1368"/>
        <end position="1379"/>
    </location>
</feature>
<dbReference type="SMART" id="SM00320">
    <property type="entry name" value="WD40"/>
    <property type="match status" value="5"/>
</dbReference>
<dbReference type="InterPro" id="IPR001680">
    <property type="entry name" value="WD40_rpt"/>
</dbReference>
<dbReference type="PROSITE" id="PS50294">
    <property type="entry name" value="WD_REPEATS_REGION"/>
    <property type="match status" value="3"/>
</dbReference>
<dbReference type="Pfam" id="PF00400">
    <property type="entry name" value="WD40"/>
    <property type="match status" value="2"/>
</dbReference>
<accession>A0A2B7ZR61</accession>
<feature type="compositionally biased region" description="Polar residues" evidence="7">
    <location>
        <begin position="892"/>
        <end position="910"/>
    </location>
</feature>
<feature type="repeat" description="WD" evidence="6">
    <location>
        <begin position="296"/>
        <end position="337"/>
    </location>
</feature>
<feature type="region of interest" description="Disordered" evidence="7">
    <location>
        <begin position="638"/>
        <end position="675"/>
    </location>
</feature>
<reference evidence="8 9" key="1">
    <citation type="submission" date="2017-10" db="EMBL/GenBank/DDBJ databases">
        <title>Comparative genomics in systemic dimorphic fungi from Ajellomycetaceae.</title>
        <authorList>
            <person name="Munoz J.F."/>
            <person name="Mcewen J.G."/>
            <person name="Clay O.K."/>
            <person name="Cuomo C.A."/>
        </authorList>
    </citation>
    <scope>NUCLEOTIDE SEQUENCE [LARGE SCALE GENOMIC DNA]</scope>
    <source>
        <strain evidence="8 9">UAMH4076</strain>
    </source>
</reference>
<comment type="caution">
    <text evidence="8">The sequence shown here is derived from an EMBL/GenBank/DDBJ whole genome shotgun (WGS) entry which is preliminary data.</text>
</comment>